<keyword evidence="7" id="KW-0067">ATP-binding</keyword>
<dbReference type="SUPFAM" id="SSF52540">
    <property type="entry name" value="P-loop containing nucleoside triphosphate hydrolases"/>
    <property type="match status" value="1"/>
</dbReference>
<keyword evidence="4" id="KW-0378">Hydrolase</keyword>
<evidence type="ECO:0000256" key="7">
    <source>
        <dbReference type="ARBA" id="ARBA00022840"/>
    </source>
</evidence>
<evidence type="ECO:0000259" key="12">
    <source>
        <dbReference type="Pfam" id="PF21445"/>
    </source>
</evidence>
<proteinExistence type="predicted"/>
<dbReference type="Proteomes" id="UP001207605">
    <property type="component" value="Unassembled WGS sequence"/>
</dbReference>
<gene>
    <name evidence="13" type="ORF">OCV65_10440</name>
</gene>
<protein>
    <submittedName>
        <fullName evidence="13">PD-(D/E)XK nuclease family protein</fullName>
    </submittedName>
</protein>
<evidence type="ECO:0000256" key="5">
    <source>
        <dbReference type="ARBA" id="ARBA00022806"/>
    </source>
</evidence>
<dbReference type="RefSeq" id="WP_262581994.1">
    <property type="nucleotide sequence ID" value="NZ_JAOQJV010000015.1"/>
</dbReference>
<evidence type="ECO:0000256" key="1">
    <source>
        <dbReference type="ARBA" id="ARBA00022722"/>
    </source>
</evidence>
<keyword evidence="5" id="KW-0347">Helicase</keyword>
<dbReference type="InterPro" id="IPR011604">
    <property type="entry name" value="PDDEXK-like_dom_sf"/>
</dbReference>
<feature type="domain" description="ATP-dependent helicase/deoxyribonuclease subunit B N-terminal" evidence="12">
    <location>
        <begin position="5"/>
        <end position="292"/>
    </location>
</feature>
<keyword evidence="9" id="KW-0234">DNA repair</keyword>
<evidence type="ECO:0000256" key="2">
    <source>
        <dbReference type="ARBA" id="ARBA00022741"/>
    </source>
</evidence>
<dbReference type="PANTHER" id="PTHR30591">
    <property type="entry name" value="RECBCD ENZYME SUBUNIT RECC"/>
    <property type="match status" value="1"/>
</dbReference>
<feature type="compositionally biased region" description="Polar residues" evidence="10">
    <location>
        <begin position="1128"/>
        <end position="1139"/>
    </location>
</feature>
<dbReference type="InterPro" id="IPR027417">
    <property type="entry name" value="P-loop_NTPase"/>
</dbReference>
<keyword evidence="1" id="KW-0540">Nuclease</keyword>
<evidence type="ECO:0000259" key="11">
    <source>
        <dbReference type="Pfam" id="PF12705"/>
    </source>
</evidence>
<evidence type="ECO:0000256" key="8">
    <source>
        <dbReference type="ARBA" id="ARBA00023125"/>
    </source>
</evidence>
<dbReference type="SUPFAM" id="SSF52980">
    <property type="entry name" value="Restriction endonuclease-like"/>
    <property type="match status" value="1"/>
</dbReference>
<keyword evidence="3" id="KW-0227">DNA damage</keyword>
<name>A0ABT2S7T9_9FIRM</name>
<keyword evidence="6" id="KW-0269">Exonuclease</keyword>
<keyword evidence="14" id="KW-1185">Reference proteome</keyword>
<comment type="caution">
    <text evidence="13">The sequence shown here is derived from an EMBL/GenBank/DDBJ whole genome shotgun (WGS) entry which is preliminary data.</text>
</comment>
<dbReference type="InterPro" id="IPR011335">
    <property type="entry name" value="Restrct_endonuc-II-like"/>
</dbReference>
<dbReference type="InterPro" id="IPR049035">
    <property type="entry name" value="ADDB_N"/>
</dbReference>
<dbReference type="Pfam" id="PF21445">
    <property type="entry name" value="ADDB_N"/>
    <property type="match status" value="1"/>
</dbReference>
<dbReference type="Gene3D" id="3.40.50.300">
    <property type="entry name" value="P-loop containing nucleotide triphosphate hydrolases"/>
    <property type="match status" value="4"/>
</dbReference>
<organism evidence="13 14">
    <name type="scientific">Dorea ammoniilytica</name>
    <dbReference type="NCBI Taxonomy" id="2981788"/>
    <lineage>
        <taxon>Bacteria</taxon>
        <taxon>Bacillati</taxon>
        <taxon>Bacillota</taxon>
        <taxon>Clostridia</taxon>
        <taxon>Lachnospirales</taxon>
        <taxon>Lachnospiraceae</taxon>
        <taxon>Dorea</taxon>
    </lineage>
</organism>
<evidence type="ECO:0000313" key="14">
    <source>
        <dbReference type="Proteomes" id="UP001207605"/>
    </source>
</evidence>
<evidence type="ECO:0000313" key="13">
    <source>
        <dbReference type="EMBL" id="MCU6700646.1"/>
    </source>
</evidence>
<reference evidence="13 14" key="1">
    <citation type="journal article" date="2021" name="ISME Commun">
        <title>Automated analysis of genomic sequences facilitates high-throughput and comprehensive description of bacteria.</title>
        <authorList>
            <person name="Hitch T.C.A."/>
        </authorList>
    </citation>
    <scope>NUCLEOTIDE SEQUENCE [LARGE SCALE GENOMIC DNA]</scope>
    <source>
        <strain evidence="13 14">Sanger_02</strain>
    </source>
</reference>
<dbReference type="InterPro" id="IPR038726">
    <property type="entry name" value="PDDEXK_AddAB-type"/>
</dbReference>
<sequence>MALQFVFGGSGSGKSHYLYQRIIQEAGEHPALNYMVLVPEQFTMQTQKDLVLMNEKKGIMNIDVLSFGRLAYRIFEETGKGNTPVLDDEGKNLILRKIAGDIEPELLVLKGNMKRLGYISEVKSVLSEFDQYDIGEEELDCVMKRVGEESYLYYKLKDMSLIYKKFREYLQDRYITKEEILDVLCRTVPESELLKRSVVVLDGFTGFTPVQNRLLAELMKLARNVIVTVTIDDREDPYRYTDACQMFGMSKHTVTTLTRIARACGVEQTEPVWLKKRPFYRFRKSEALAFLEEHLFRYSGRYYIGKPDTIAIHETRTPKEEAYAAAAQIRRLVREEGMRYREIGVVATDLNGYGDYLEEAFAKYRIPVFMDYKRSILLNSFVEYVRSILNMAEQSFTYESVFRFLRAGYGPFTDDEVDELENYCLALGIRGYKNWQQRWVRKGADVTEDELEHLNHLRVKLVELVDGLLFVLRQRKKTVRDITEALYRFLEEQELQQELKRQEDAFTEEGELALAREYAQVYSALIGLFDKFVELLGDEPVTLKEYVELLDAGLNEIKIGVIPPGLDQVIAGDVQRTRLKDIRVLLMLGVNDSLLPGNLMRTGLLSEQDRAQFEQENLSLTPGGREQAYIQKFYLYLNLTKPEEELHLFYSRSGADGKAKRPAYLIGEIRRLFPDAPVIDEASKPLTEQELTPEIGLQALIRGLRMQSDAGGSSWMELYNWYKKHSEWAEKIGDLLDASFYSYHPKQISEEAAKLLYGTHFQNSISRMEKFSACAFAHFLTYGLRLKERKEYEFQPLDLGNVFHSAMERYSEKAEKEGGWTKIEEEKRQQLVRESLDESIADYGNSVLYSSARNEYMITRLDRLLNRTVWALTEQLARGDFEPSAYEMSFGSGKIDRIDVCETQDEVYVKVIDYKTGQKGFDVSALYYGLQLQLMVYMNAATDRMKKRYPGKQVIPSGVFYYRMKDPLLEKNGKADLEKRLLKELRPDGVVNLEQNSLEHLERDRTGDSLAVPVKFNNDGSLAKVSRAVRQEEFHTMMEYADQKAAEIRQQIVRGEVAVQPYRQGQNYGCKQCIYQQICGFDPQLDGYEYLDRKKLTREEAVAKMQSAVSGETGKASDAFNRKEDTPWESNGPKNSGRS</sequence>
<dbReference type="EMBL" id="JAOQJV010000015">
    <property type="protein sequence ID" value="MCU6700646.1"/>
    <property type="molecule type" value="Genomic_DNA"/>
</dbReference>
<evidence type="ECO:0000256" key="4">
    <source>
        <dbReference type="ARBA" id="ARBA00022801"/>
    </source>
</evidence>
<evidence type="ECO:0000256" key="10">
    <source>
        <dbReference type="SAM" id="MobiDB-lite"/>
    </source>
</evidence>
<evidence type="ECO:0000256" key="6">
    <source>
        <dbReference type="ARBA" id="ARBA00022839"/>
    </source>
</evidence>
<evidence type="ECO:0000256" key="3">
    <source>
        <dbReference type="ARBA" id="ARBA00022763"/>
    </source>
</evidence>
<dbReference type="Gene3D" id="3.90.320.10">
    <property type="match status" value="1"/>
</dbReference>
<keyword evidence="8" id="KW-0238">DNA-binding</keyword>
<evidence type="ECO:0000256" key="9">
    <source>
        <dbReference type="ARBA" id="ARBA00023204"/>
    </source>
</evidence>
<dbReference type="Pfam" id="PF12705">
    <property type="entry name" value="PDDEXK_1"/>
    <property type="match status" value="1"/>
</dbReference>
<feature type="region of interest" description="Disordered" evidence="10">
    <location>
        <begin position="1105"/>
        <end position="1139"/>
    </location>
</feature>
<feature type="domain" description="PD-(D/E)XK endonuclease-like" evidence="11">
    <location>
        <begin position="764"/>
        <end position="1079"/>
    </location>
</feature>
<accession>A0ABT2S7T9</accession>
<keyword evidence="2" id="KW-0547">Nucleotide-binding</keyword>
<dbReference type="PANTHER" id="PTHR30591:SF1">
    <property type="entry name" value="RECBCD ENZYME SUBUNIT RECC"/>
    <property type="match status" value="1"/>
</dbReference>